<dbReference type="PANTHER" id="PTHR38037">
    <property type="entry name" value="ZN_PROTEASE DOMAIN-CONTAINING PROTEIN"/>
    <property type="match status" value="1"/>
</dbReference>
<comment type="caution">
    <text evidence="4">The sequence shown here is derived from an EMBL/GenBank/DDBJ whole genome shotgun (WGS) entry which is preliminary data.</text>
</comment>
<dbReference type="Pfam" id="PF05618">
    <property type="entry name" value="Zn_protease"/>
    <property type="match status" value="1"/>
</dbReference>
<keyword evidence="2" id="KW-0732">Signal</keyword>
<evidence type="ECO:0000259" key="3">
    <source>
        <dbReference type="Pfam" id="PF05618"/>
    </source>
</evidence>
<dbReference type="Proteomes" id="UP001596472">
    <property type="component" value="Unassembled WGS sequence"/>
</dbReference>
<name>A0ABW2L4H0_9BACT</name>
<feature type="signal peptide" evidence="2">
    <location>
        <begin position="1"/>
        <end position="26"/>
    </location>
</feature>
<dbReference type="SUPFAM" id="SSF50630">
    <property type="entry name" value="Acid proteases"/>
    <property type="match status" value="1"/>
</dbReference>
<evidence type="ECO:0000313" key="5">
    <source>
        <dbReference type="Proteomes" id="UP001596472"/>
    </source>
</evidence>
<evidence type="ECO:0000256" key="2">
    <source>
        <dbReference type="SAM" id="SignalP"/>
    </source>
</evidence>
<dbReference type="RefSeq" id="WP_379709074.1">
    <property type="nucleotide sequence ID" value="NZ_JBHTBS010000001.1"/>
</dbReference>
<feature type="region of interest" description="Disordered" evidence="1">
    <location>
        <begin position="29"/>
        <end position="93"/>
    </location>
</feature>
<feature type="chain" id="PRO_5046872379" evidence="2">
    <location>
        <begin position="27"/>
        <end position="253"/>
    </location>
</feature>
<sequence length="253" mass="28069">MTNKSKASTVLICLLYLFCGGGLVTAADNAVTEEKPQKVEQSESKPKPESEPKPSEEKKAEEPDDAKKADDSKEPAKEEKTEPGDKEEPKNAEDAEAVIAVARPVSADPVQVYGWRENVIVSDGKIEEELQAKLDTGALTSSIHAEEKELFERDGKKWVRFIVTDPGEKDSQRLRIEAPLVRIALIKEPAGESEAREVVRLGFKIGDRKLKADFTLNNRSNMLSPILIGRTTIKELGWVDPSRAYLADKKVMR</sequence>
<dbReference type="InterPro" id="IPR021109">
    <property type="entry name" value="Peptidase_aspartic_dom_sf"/>
</dbReference>
<reference evidence="5" key="1">
    <citation type="journal article" date="2019" name="Int. J. Syst. Evol. Microbiol.">
        <title>The Global Catalogue of Microorganisms (GCM) 10K type strain sequencing project: providing services to taxonomists for standard genome sequencing and annotation.</title>
        <authorList>
            <consortium name="The Broad Institute Genomics Platform"/>
            <consortium name="The Broad Institute Genome Sequencing Center for Infectious Disease"/>
            <person name="Wu L."/>
            <person name="Ma J."/>
        </authorList>
    </citation>
    <scope>NUCLEOTIDE SEQUENCE [LARGE SCALE GENOMIC DNA]</scope>
    <source>
        <strain evidence="5">CGMCC 4.1467</strain>
    </source>
</reference>
<feature type="compositionally biased region" description="Basic and acidic residues" evidence="1">
    <location>
        <begin position="32"/>
        <end position="93"/>
    </location>
</feature>
<protein>
    <submittedName>
        <fullName evidence="4">RimK/LysX family protein</fullName>
    </submittedName>
</protein>
<gene>
    <name evidence="4" type="ORF">ACFQY0_03345</name>
</gene>
<proteinExistence type="predicted"/>
<dbReference type="InterPro" id="IPR008503">
    <property type="entry name" value="Asp_endopeptidase"/>
</dbReference>
<dbReference type="Gene3D" id="2.40.70.10">
    <property type="entry name" value="Acid Proteases"/>
    <property type="match status" value="1"/>
</dbReference>
<evidence type="ECO:0000313" key="4">
    <source>
        <dbReference type="EMBL" id="MFC7336199.1"/>
    </source>
</evidence>
<keyword evidence="5" id="KW-1185">Reference proteome</keyword>
<dbReference type="PANTHER" id="PTHR38037:SF2">
    <property type="entry name" value="ATP-DEPENDENT ZINC PROTEASE DOMAIN-CONTAINING PROTEIN-RELATED"/>
    <property type="match status" value="1"/>
</dbReference>
<accession>A0ABW2L4H0</accession>
<organism evidence="4 5">
    <name type="scientific">Haloferula chungangensis</name>
    <dbReference type="NCBI Taxonomy" id="1048331"/>
    <lineage>
        <taxon>Bacteria</taxon>
        <taxon>Pseudomonadati</taxon>
        <taxon>Verrucomicrobiota</taxon>
        <taxon>Verrucomicrobiia</taxon>
        <taxon>Verrucomicrobiales</taxon>
        <taxon>Verrucomicrobiaceae</taxon>
        <taxon>Haloferula</taxon>
    </lineage>
</organism>
<dbReference type="EMBL" id="JBHTBS010000001">
    <property type="protein sequence ID" value="MFC7336199.1"/>
    <property type="molecule type" value="Genomic_DNA"/>
</dbReference>
<feature type="domain" description="Retropepsin-like aspartic endopeptidase" evidence="3">
    <location>
        <begin position="112"/>
        <end position="250"/>
    </location>
</feature>
<evidence type="ECO:0000256" key="1">
    <source>
        <dbReference type="SAM" id="MobiDB-lite"/>
    </source>
</evidence>